<feature type="compositionally biased region" description="Low complexity" evidence="1">
    <location>
        <begin position="12"/>
        <end position="25"/>
    </location>
</feature>
<evidence type="ECO:0000313" key="3">
    <source>
        <dbReference type="Proteomes" id="UP000275078"/>
    </source>
</evidence>
<proteinExistence type="predicted"/>
<protein>
    <recommendedName>
        <fullName evidence="4">F-box domain-containing protein</fullName>
    </recommendedName>
</protein>
<organism evidence="2 3">
    <name type="scientific">Ascobolus immersus RN42</name>
    <dbReference type="NCBI Taxonomy" id="1160509"/>
    <lineage>
        <taxon>Eukaryota</taxon>
        <taxon>Fungi</taxon>
        <taxon>Dikarya</taxon>
        <taxon>Ascomycota</taxon>
        <taxon>Pezizomycotina</taxon>
        <taxon>Pezizomycetes</taxon>
        <taxon>Pezizales</taxon>
        <taxon>Ascobolaceae</taxon>
        <taxon>Ascobolus</taxon>
    </lineage>
</organism>
<keyword evidence="3" id="KW-1185">Reference proteome</keyword>
<accession>A0A3N4HT03</accession>
<evidence type="ECO:0000313" key="2">
    <source>
        <dbReference type="EMBL" id="RPA76965.1"/>
    </source>
</evidence>
<evidence type="ECO:0008006" key="4">
    <source>
        <dbReference type="Google" id="ProtNLM"/>
    </source>
</evidence>
<dbReference type="AlphaFoldDB" id="A0A3N4HT03"/>
<reference evidence="2 3" key="1">
    <citation type="journal article" date="2018" name="Nat. Ecol. Evol.">
        <title>Pezizomycetes genomes reveal the molecular basis of ectomycorrhizal truffle lifestyle.</title>
        <authorList>
            <person name="Murat C."/>
            <person name="Payen T."/>
            <person name="Noel B."/>
            <person name="Kuo A."/>
            <person name="Morin E."/>
            <person name="Chen J."/>
            <person name="Kohler A."/>
            <person name="Krizsan K."/>
            <person name="Balestrini R."/>
            <person name="Da Silva C."/>
            <person name="Montanini B."/>
            <person name="Hainaut M."/>
            <person name="Levati E."/>
            <person name="Barry K.W."/>
            <person name="Belfiori B."/>
            <person name="Cichocki N."/>
            <person name="Clum A."/>
            <person name="Dockter R.B."/>
            <person name="Fauchery L."/>
            <person name="Guy J."/>
            <person name="Iotti M."/>
            <person name="Le Tacon F."/>
            <person name="Lindquist E.A."/>
            <person name="Lipzen A."/>
            <person name="Malagnac F."/>
            <person name="Mello A."/>
            <person name="Molinier V."/>
            <person name="Miyauchi S."/>
            <person name="Poulain J."/>
            <person name="Riccioni C."/>
            <person name="Rubini A."/>
            <person name="Sitrit Y."/>
            <person name="Splivallo R."/>
            <person name="Traeger S."/>
            <person name="Wang M."/>
            <person name="Zifcakova L."/>
            <person name="Wipf D."/>
            <person name="Zambonelli A."/>
            <person name="Paolocci F."/>
            <person name="Nowrousian M."/>
            <person name="Ottonello S."/>
            <person name="Baldrian P."/>
            <person name="Spatafora J.W."/>
            <person name="Henrissat B."/>
            <person name="Nagy L.G."/>
            <person name="Aury J.M."/>
            <person name="Wincker P."/>
            <person name="Grigoriev I.V."/>
            <person name="Bonfante P."/>
            <person name="Martin F.M."/>
        </authorList>
    </citation>
    <scope>NUCLEOTIDE SEQUENCE [LARGE SCALE GENOMIC DNA]</scope>
    <source>
        <strain evidence="2 3">RN42</strain>
    </source>
</reference>
<name>A0A3N4HT03_ASCIM</name>
<feature type="region of interest" description="Disordered" evidence="1">
    <location>
        <begin position="1"/>
        <end position="25"/>
    </location>
</feature>
<dbReference type="EMBL" id="ML119734">
    <property type="protein sequence ID" value="RPA76965.1"/>
    <property type="molecule type" value="Genomic_DNA"/>
</dbReference>
<evidence type="ECO:0000256" key="1">
    <source>
        <dbReference type="SAM" id="MobiDB-lite"/>
    </source>
</evidence>
<gene>
    <name evidence="2" type="ORF">BJ508DRAFT_330634</name>
</gene>
<sequence length="297" mass="33911">MADHLQTPPYPTSSSPTPSASNPLTQRKAQLGPFNAYQNGFQLTRYANLVPPHLLTPLALQANCPPDTKTCSAKNTYLPIPRMVQTFTLLPYIDNRPESYLSNSELKKYCLSRKPAVPGFLRLPLELRLEIYGYIQSAFQLLQVAYTHPRLLAEIRSLPDVYTKKVGYVDPSTYPNNVDQRSEEGLPFQHAHIDFLIDRCEFYLYLRMDEEADKGPTGEVRFRNIFCKGCLKGLRREYGMVAYMTPMVMQGGFFCFDCKDLGCMSERLLLGGRHGERGDWVVVRGNWVYKEEAMDGR</sequence>
<dbReference type="Proteomes" id="UP000275078">
    <property type="component" value="Unassembled WGS sequence"/>
</dbReference>